<name>A0AAD7ZMV5_DIPPU</name>
<accession>A0AAD7ZMV5</accession>
<reference evidence="2" key="1">
    <citation type="journal article" date="2023" name="IScience">
        <title>Live-bearing cockroach genome reveals convergent evolutionary mechanisms linked to viviparity in insects and beyond.</title>
        <authorList>
            <person name="Fouks B."/>
            <person name="Harrison M.C."/>
            <person name="Mikhailova A.A."/>
            <person name="Marchal E."/>
            <person name="English S."/>
            <person name="Carruthers M."/>
            <person name="Jennings E.C."/>
            <person name="Chiamaka E.L."/>
            <person name="Frigard R.A."/>
            <person name="Pippel M."/>
            <person name="Attardo G.M."/>
            <person name="Benoit J.B."/>
            <person name="Bornberg-Bauer E."/>
            <person name="Tobe S.S."/>
        </authorList>
    </citation>
    <scope>NUCLEOTIDE SEQUENCE</scope>
    <source>
        <strain evidence="2">Stay&amp;Tobe</strain>
    </source>
</reference>
<protein>
    <submittedName>
        <fullName evidence="2">Uncharacterized protein</fullName>
    </submittedName>
</protein>
<keyword evidence="3" id="KW-1185">Reference proteome</keyword>
<feature type="non-terminal residue" evidence="2">
    <location>
        <position position="1"/>
    </location>
</feature>
<organism evidence="2 3">
    <name type="scientific">Diploptera punctata</name>
    <name type="common">Pacific beetle cockroach</name>
    <dbReference type="NCBI Taxonomy" id="6984"/>
    <lineage>
        <taxon>Eukaryota</taxon>
        <taxon>Metazoa</taxon>
        <taxon>Ecdysozoa</taxon>
        <taxon>Arthropoda</taxon>
        <taxon>Hexapoda</taxon>
        <taxon>Insecta</taxon>
        <taxon>Pterygota</taxon>
        <taxon>Neoptera</taxon>
        <taxon>Polyneoptera</taxon>
        <taxon>Dictyoptera</taxon>
        <taxon>Blattodea</taxon>
        <taxon>Blaberoidea</taxon>
        <taxon>Blaberidae</taxon>
        <taxon>Diplopterinae</taxon>
        <taxon>Diploptera</taxon>
    </lineage>
</organism>
<dbReference type="EMBL" id="JASPKZ010007750">
    <property type="protein sequence ID" value="KAJ9582743.1"/>
    <property type="molecule type" value="Genomic_DNA"/>
</dbReference>
<evidence type="ECO:0000313" key="2">
    <source>
        <dbReference type="EMBL" id="KAJ9582743.1"/>
    </source>
</evidence>
<reference evidence="2" key="2">
    <citation type="submission" date="2023-05" db="EMBL/GenBank/DDBJ databases">
        <authorList>
            <person name="Fouks B."/>
        </authorList>
    </citation>
    <scope>NUCLEOTIDE SEQUENCE</scope>
    <source>
        <strain evidence="2">Stay&amp;Tobe</strain>
        <tissue evidence="2">Testes</tissue>
    </source>
</reference>
<gene>
    <name evidence="2" type="ORF">L9F63_022913</name>
</gene>
<feature type="signal peptide" evidence="1">
    <location>
        <begin position="1"/>
        <end position="16"/>
    </location>
</feature>
<comment type="caution">
    <text evidence="2">The sequence shown here is derived from an EMBL/GenBank/DDBJ whole genome shotgun (WGS) entry which is preliminary data.</text>
</comment>
<evidence type="ECO:0000256" key="1">
    <source>
        <dbReference type="SAM" id="SignalP"/>
    </source>
</evidence>
<sequence length="80" mass="9228">GLQRLLLRSLVLLISGSDNFELQLRLYIVKTKYTELSVRWLFALEGILFNGRRETYCSSTAQLIYSLYINEHKIACSGNL</sequence>
<dbReference type="Proteomes" id="UP001233999">
    <property type="component" value="Unassembled WGS sequence"/>
</dbReference>
<feature type="non-terminal residue" evidence="2">
    <location>
        <position position="80"/>
    </location>
</feature>
<feature type="chain" id="PRO_5042032044" evidence="1">
    <location>
        <begin position="17"/>
        <end position="80"/>
    </location>
</feature>
<keyword evidence="1" id="KW-0732">Signal</keyword>
<proteinExistence type="predicted"/>
<evidence type="ECO:0000313" key="3">
    <source>
        <dbReference type="Proteomes" id="UP001233999"/>
    </source>
</evidence>
<dbReference type="AlphaFoldDB" id="A0AAD7ZMV5"/>